<dbReference type="Proteomes" id="UP000562322">
    <property type="component" value="Unassembled WGS sequence"/>
</dbReference>
<keyword evidence="4" id="KW-1185">Reference proteome</keyword>
<dbReference type="EMBL" id="VXAV01003657">
    <property type="protein sequence ID" value="NXL86703.1"/>
    <property type="molecule type" value="Genomic_DNA"/>
</dbReference>
<dbReference type="FunFam" id="3.80.10.10:FF:001164">
    <property type="entry name" value="GH01279p"/>
    <property type="match status" value="1"/>
</dbReference>
<dbReference type="OrthoDB" id="8195690at2759"/>
<dbReference type="Pfam" id="PF13855">
    <property type="entry name" value="LRR_8"/>
    <property type="match status" value="3"/>
</dbReference>
<accession>A0A7L0W5F6</accession>
<feature type="non-terminal residue" evidence="3">
    <location>
        <position position="1"/>
    </location>
</feature>
<feature type="non-terminal residue" evidence="3">
    <location>
        <position position="574"/>
    </location>
</feature>
<dbReference type="SMART" id="SM00369">
    <property type="entry name" value="LRR_TYP"/>
    <property type="match status" value="12"/>
</dbReference>
<dbReference type="Pfam" id="PF00560">
    <property type="entry name" value="LRR_1"/>
    <property type="match status" value="2"/>
</dbReference>
<dbReference type="PRINTS" id="PR00019">
    <property type="entry name" value="LEURICHRPT"/>
</dbReference>
<reference evidence="3 4" key="1">
    <citation type="submission" date="2019-09" db="EMBL/GenBank/DDBJ databases">
        <title>Bird 10,000 Genomes (B10K) Project - Family phase.</title>
        <authorList>
            <person name="Zhang G."/>
        </authorList>
    </citation>
    <scope>NUCLEOTIDE SEQUENCE [LARGE SCALE GENOMIC DNA]</scope>
    <source>
        <strain evidence="3">B10K-DU-001-39</strain>
        <tissue evidence="3">Muscle</tissue>
    </source>
</reference>
<sequence>GCLLLCLLPSILRAQPGREARRRPLPCQQSPTKVSCRGAGLQSFPKELSPGVKYLELSHNLIQNLSESRVPSLGQLEHLDLRFNRLEAVSGPALARLPRLRSLLLGSNRLHHNYQANGAAFRMLGGVEALDLSANELESHMVGWYLAGLAALRTLHLAGNRMSQLPAGFFQSTPRLSELDLSNNFIVEIEEGAFEALRELAVLNLALNSLHCISSFSLRQLRVLNLSHNALELFGWEEGGEPYLLQVLDLSHNRLLFFPELPAAHHLTHLNLSNNAIASLGPGSHGPVEFVLPYDEMARFNRTASFDESLSTAAGLTHVAELDLSNNCLHVLPFTFFSALRSLHTLSVAMNSLQDVTREPLTGDGEHAALSVRSLDLHGNLIHALPCWFFDFLPQLEAIDLGSNSLQPCGGDPGEAPGGGSLGAGPCTAFYNVPHLKHLSLSRNNITQLPPHAFSRTSLLSLDLSENRDLSVPRSALAGLEHSLQQLSLQGNQMGDDGAAFPCLQALKALDLSGNRLSLLPADFFCSPLETLDVRNNEMPALAERALAGWSRSLRVLWLAGNPFSCCGLGWLHA</sequence>
<dbReference type="InterPro" id="IPR003591">
    <property type="entry name" value="Leu-rich_rpt_typical-subtyp"/>
</dbReference>
<dbReference type="PANTHER" id="PTHR45617">
    <property type="entry name" value="LEUCINE RICH REPEAT FAMILY PROTEIN"/>
    <property type="match status" value="1"/>
</dbReference>
<organism evidence="3 4">
    <name type="scientific">Alectura lathami</name>
    <name type="common">Australian brush turkey</name>
    <dbReference type="NCBI Taxonomy" id="81907"/>
    <lineage>
        <taxon>Eukaryota</taxon>
        <taxon>Metazoa</taxon>
        <taxon>Chordata</taxon>
        <taxon>Craniata</taxon>
        <taxon>Vertebrata</taxon>
        <taxon>Euteleostomi</taxon>
        <taxon>Archelosauria</taxon>
        <taxon>Archosauria</taxon>
        <taxon>Dinosauria</taxon>
        <taxon>Saurischia</taxon>
        <taxon>Theropoda</taxon>
        <taxon>Coelurosauria</taxon>
        <taxon>Aves</taxon>
        <taxon>Neognathae</taxon>
        <taxon>Galloanserae</taxon>
        <taxon>Galliformes</taxon>
        <taxon>Megapodiidae</taxon>
        <taxon>Alectura</taxon>
    </lineage>
</organism>
<dbReference type="SUPFAM" id="SSF52058">
    <property type="entry name" value="L domain-like"/>
    <property type="match status" value="2"/>
</dbReference>
<evidence type="ECO:0000313" key="4">
    <source>
        <dbReference type="Proteomes" id="UP000562322"/>
    </source>
</evidence>
<dbReference type="SMART" id="SM00364">
    <property type="entry name" value="LRR_BAC"/>
    <property type="match status" value="6"/>
</dbReference>
<keyword evidence="2" id="KW-0677">Repeat</keyword>
<evidence type="ECO:0000256" key="1">
    <source>
        <dbReference type="ARBA" id="ARBA00022614"/>
    </source>
</evidence>
<keyword evidence="1" id="KW-0433">Leucine-rich repeat</keyword>
<evidence type="ECO:0000313" key="3">
    <source>
        <dbReference type="EMBL" id="NXL86703.1"/>
    </source>
</evidence>
<dbReference type="Pfam" id="PF13516">
    <property type="entry name" value="LRR_6"/>
    <property type="match status" value="1"/>
</dbReference>
<dbReference type="InterPro" id="IPR001611">
    <property type="entry name" value="Leu-rich_rpt"/>
</dbReference>
<dbReference type="PANTHER" id="PTHR45617:SF169">
    <property type="entry name" value="LRRCT DOMAIN-CONTAINING PROTEIN"/>
    <property type="match status" value="1"/>
</dbReference>
<comment type="caution">
    <text evidence="3">The sequence shown here is derived from an EMBL/GenBank/DDBJ whole genome shotgun (WGS) entry which is preliminary data.</text>
</comment>
<dbReference type="Gene3D" id="3.80.10.10">
    <property type="entry name" value="Ribonuclease Inhibitor"/>
    <property type="match status" value="4"/>
</dbReference>
<dbReference type="PROSITE" id="PS51450">
    <property type="entry name" value="LRR"/>
    <property type="match status" value="5"/>
</dbReference>
<dbReference type="InterPro" id="IPR032675">
    <property type="entry name" value="LRR_dom_sf"/>
</dbReference>
<gene>
    <name evidence="3" type="primary">Lrrc32</name>
    <name evidence="3" type="ORF">ALELAT_R13386</name>
</gene>
<proteinExistence type="predicted"/>
<dbReference type="AlphaFoldDB" id="A0A7L0W5F6"/>
<name>A0A7L0W5F6_ALELA</name>
<protein>
    <submittedName>
        <fullName evidence="3">LRC32 protein</fullName>
    </submittedName>
</protein>
<evidence type="ECO:0000256" key="2">
    <source>
        <dbReference type="ARBA" id="ARBA00022737"/>
    </source>
</evidence>